<feature type="chain" id="PRO_5039380900" evidence="4">
    <location>
        <begin position="22"/>
        <end position="737"/>
    </location>
</feature>
<gene>
    <name evidence="8" type="ORF">IAC29_01865</name>
</gene>
<evidence type="ECO:0000259" key="6">
    <source>
        <dbReference type="Pfam" id="PF02836"/>
    </source>
</evidence>
<feature type="signal peptide" evidence="4">
    <location>
        <begin position="1"/>
        <end position="21"/>
    </location>
</feature>
<evidence type="ECO:0000256" key="4">
    <source>
        <dbReference type="SAM" id="SignalP"/>
    </source>
</evidence>
<reference evidence="8" key="2">
    <citation type="journal article" date="2021" name="PeerJ">
        <title>Extensive microbial diversity within the chicken gut microbiome revealed by metagenomics and culture.</title>
        <authorList>
            <person name="Gilroy R."/>
            <person name="Ravi A."/>
            <person name="Getino M."/>
            <person name="Pursley I."/>
            <person name="Horton D.L."/>
            <person name="Alikhan N.F."/>
            <person name="Baker D."/>
            <person name="Gharbi K."/>
            <person name="Hall N."/>
            <person name="Watson M."/>
            <person name="Adriaenssens E.M."/>
            <person name="Foster-Nyarko E."/>
            <person name="Jarju S."/>
            <person name="Secka A."/>
            <person name="Antonio M."/>
            <person name="Oren A."/>
            <person name="Chaudhuri R.R."/>
            <person name="La Ragione R."/>
            <person name="Hildebrand F."/>
            <person name="Pallen M.J."/>
        </authorList>
    </citation>
    <scope>NUCLEOTIDE SEQUENCE</scope>
    <source>
        <strain evidence="8">20514</strain>
    </source>
</reference>
<evidence type="ECO:0000256" key="3">
    <source>
        <dbReference type="ARBA" id="ARBA00023295"/>
    </source>
</evidence>
<dbReference type="InterPro" id="IPR017853">
    <property type="entry name" value="GH"/>
</dbReference>
<dbReference type="Pfam" id="PF02836">
    <property type="entry name" value="Glyco_hydro_2_C"/>
    <property type="match status" value="1"/>
</dbReference>
<evidence type="ECO:0000313" key="8">
    <source>
        <dbReference type="EMBL" id="MBO8448002.1"/>
    </source>
</evidence>
<dbReference type="GO" id="GO:0005975">
    <property type="term" value="P:carbohydrate metabolic process"/>
    <property type="evidence" value="ECO:0007669"/>
    <property type="project" value="InterPro"/>
</dbReference>
<feature type="domain" description="Glycoside hydrolase family 2 catalytic" evidence="6">
    <location>
        <begin position="352"/>
        <end position="486"/>
    </location>
</feature>
<evidence type="ECO:0000259" key="7">
    <source>
        <dbReference type="Pfam" id="PF02837"/>
    </source>
</evidence>
<dbReference type="InterPro" id="IPR013783">
    <property type="entry name" value="Ig-like_fold"/>
</dbReference>
<dbReference type="InterPro" id="IPR051913">
    <property type="entry name" value="GH2_Domain-Containing"/>
</dbReference>
<protein>
    <submittedName>
        <fullName evidence="8">Beta-galactosidase</fullName>
    </submittedName>
</protein>
<proteinExistence type="inferred from homology"/>
<comment type="similarity">
    <text evidence="1">Belongs to the glycosyl hydrolase 2 family.</text>
</comment>
<dbReference type="SUPFAM" id="SSF49303">
    <property type="entry name" value="beta-Galactosidase/glucuronidase domain"/>
    <property type="match status" value="1"/>
</dbReference>
<sequence length="737" mass="82295">MGRIRIILASVAVLSAMDAMADGWNPEWGNIRTEWAEKVTPENVWQSYPRPRLKREAWMNLNGLWDYAVTPEGTPGTSVEYEGKILVPFAVESSLSGVKRSLFPEETLWYRRTFVLDEDWKGKSVILHFGAVDFGCRVWVNGREAGSHKGGSTPFSFDITGHLKRSGEQLIEVCVYDPTDTESNARGKQALEPKGIWYTPVSGIWQTVWMEAVEKTYIKDVRTEADIEDSSVALSFIIGNPSGKEAVSVEVLDGGKVVASAAGKAGEALTLKVPGAVLWSPESPRLYHFNATLTRSGKVLDKVSSYFALREVDIRKDTCGYGRICLNGEPVFQFGTLDQGWWPDGLLTPPSEEAMLWDMVELKKMGFNTVRKHIKVEPELYYYYADSLGLMVWQDMVSGFNTSKRSEEHVKPYAAEDWNAPETHSSQWQSELFGMIDHLRFYPSITTWVVFNEGWGQHNTAAIVRKVSEYDRSRIIDGVSGWTDRGVGDLYDIHNYPASSMVLSGNTGGRVSVLGEFGGYGWAIEGHLWNPDMRNWGYKNIDGAVSFIDSYGKVVYDLETLIAQGLGAAIYTQTTDVEGEVNGLVTYDRKVVKVPEHLLHAMHERLYRVEPAVAVELVPDAQDGNGHSASVSMDGAPSGMATLPLTVKKGSGAVAEKEFEADRRYENLSLWLNASGKVKVWLNGYLVMDSELLQTRHYGQFNISDFSSYLLEGRNTLRVQMEDAVARTSFDFGLRAF</sequence>
<dbReference type="InterPro" id="IPR006102">
    <property type="entry name" value="Ig-like_GH2"/>
</dbReference>
<accession>A0A9D9EHE2</accession>
<dbReference type="Gene3D" id="3.20.20.80">
    <property type="entry name" value="Glycosidases"/>
    <property type="match status" value="1"/>
</dbReference>
<dbReference type="AlphaFoldDB" id="A0A9D9EHE2"/>
<comment type="caution">
    <text evidence="8">The sequence shown here is derived from an EMBL/GenBank/DDBJ whole genome shotgun (WGS) entry which is preliminary data.</text>
</comment>
<dbReference type="GO" id="GO:0004553">
    <property type="term" value="F:hydrolase activity, hydrolyzing O-glycosyl compounds"/>
    <property type="evidence" value="ECO:0007669"/>
    <property type="project" value="InterPro"/>
</dbReference>
<dbReference type="SUPFAM" id="SSF51445">
    <property type="entry name" value="(Trans)glycosidases"/>
    <property type="match status" value="1"/>
</dbReference>
<dbReference type="Gene3D" id="2.60.120.260">
    <property type="entry name" value="Galactose-binding domain-like"/>
    <property type="match status" value="2"/>
</dbReference>
<keyword evidence="3" id="KW-0326">Glycosidase</keyword>
<dbReference type="InterPro" id="IPR006104">
    <property type="entry name" value="Glyco_hydro_2_N"/>
</dbReference>
<evidence type="ECO:0000256" key="2">
    <source>
        <dbReference type="ARBA" id="ARBA00022801"/>
    </source>
</evidence>
<dbReference type="InterPro" id="IPR036156">
    <property type="entry name" value="Beta-gal/glucu_dom_sf"/>
</dbReference>
<dbReference type="Proteomes" id="UP000810252">
    <property type="component" value="Unassembled WGS sequence"/>
</dbReference>
<keyword evidence="4" id="KW-0732">Signal</keyword>
<reference evidence="8" key="1">
    <citation type="submission" date="2020-10" db="EMBL/GenBank/DDBJ databases">
        <authorList>
            <person name="Gilroy R."/>
        </authorList>
    </citation>
    <scope>NUCLEOTIDE SEQUENCE</scope>
    <source>
        <strain evidence="8">20514</strain>
    </source>
</reference>
<dbReference type="PANTHER" id="PTHR42732:SF2">
    <property type="entry name" value="BETA-MANNOSIDASE"/>
    <property type="match status" value="1"/>
</dbReference>
<organism evidence="8 9">
    <name type="scientific">Candidatus Cryptobacteroides merdigallinarum</name>
    <dbReference type="NCBI Taxonomy" id="2840770"/>
    <lineage>
        <taxon>Bacteria</taxon>
        <taxon>Pseudomonadati</taxon>
        <taxon>Bacteroidota</taxon>
        <taxon>Bacteroidia</taxon>
        <taxon>Bacteroidales</taxon>
        <taxon>Candidatus Cryptobacteroides</taxon>
    </lineage>
</organism>
<dbReference type="InterPro" id="IPR006103">
    <property type="entry name" value="Glyco_hydro_2_cat"/>
</dbReference>
<evidence type="ECO:0000313" key="9">
    <source>
        <dbReference type="Proteomes" id="UP000810252"/>
    </source>
</evidence>
<dbReference type="Pfam" id="PF02837">
    <property type="entry name" value="Glyco_hydro_2_N"/>
    <property type="match status" value="1"/>
</dbReference>
<feature type="domain" description="Glycoside hydrolase family 2 immunoglobulin-like beta-sandwich" evidence="5">
    <location>
        <begin position="216"/>
        <end position="310"/>
    </location>
</feature>
<evidence type="ECO:0000256" key="1">
    <source>
        <dbReference type="ARBA" id="ARBA00007401"/>
    </source>
</evidence>
<dbReference type="Gene3D" id="2.60.40.10">
    <property type="entry name" value="Immunoglobulins"/>
    <property type="match status" value="1"/>
</dbReference>
<dbReference type="Pfam" id="PF00703">
    <property type="entry name" value="Glyco_hydro_2"/>
    <property type="match status" value="1"/>
</dbReference>
<evidence type="ECO:0000259" key="5">
    <source>
        <dbReference type="Pfam" id="PF00703"/>
    </source>
</evidence>
<dbReference type="EMBL" id="JADIMQ010000027">
    <property type="protein sequence ID" value="MBO8448002.1"/>
    <property type="molecule type" value="Genomic_DNA"/>
</dbReference>
<dbReference type="PANTHER" id="PTHR42732">
    <property type="entry name" value="BETA-GALACTOSIDASE"/>
    <property type="match status" value="1"/>
</dbReference>
<name>A0A9D9EHE2_9BACT</name>
<dbReference type="InterPro" id="IPR008979">
    <property type="entry name" value="Galactose-bd-like_sf"/>
</dbReference>
<keyword evidence="2" id="KW-0378">Hydrolase</keyword>
<feature type="domain" description="Glycosyl hydrolases family 2 sugar binding" evidence="7">
    <location>
        <begin position="106"/>
        <end position="180"/>
    </location>
</feature>
<dbReference type="SUPFAM" id="SSF49785">
    <property type="entry name" value="Galactose-binding domain-like"/>
    <property type="match status" value="1"/>
</dbReference>